<dbReference type="Proteomes" id="UP001196413">
    <property type="component" value="Unassembled WGS sequence"/>
</dbReference>
<gene>
    <name evidence="2" type="ORF">KIN20_002049</name>
</gene>
<dbReference type="EMBL" id="JAHQIW010000266">
    <property type="protein sequence ID" value="KAJ1347090.1"/>
    <property type="molecule type" value="Genomic_DNA"/>
</dbReference>
<dbReference type="AlphaFoldDB" id="A0AAD5LX50"/>
<evidence type="ECO:0000313" key="2">
    <source>
        <dbReference type="EMBL" id="KAJ1347090.1"/>
    </source>
</evidence>
<keyword evidence="3" id="KW-1185">Reference proteome</keyword>
<protein>
    <submittedName>
        <fullName evidence="2">Uncharacterized protein</fullName>
    </submittedName>
</protein>
<feature type="region of interest" description="Disordered" evidence="1">
    <location>
        <begin position="16"/>
        <end position="43"/>
    </location>
</feature>
<evidence type="ECO:0000313" key="3">
    <source>
        <dbReference type="Proteomes" id="UP001196413"/>
    </source>
</evidence>
<comment type="caution">
    <text evidence="2">The sequence shown here is derived from an EMBL/GenBank/DDBJ whole genome shotgun (WGS) entry which is preliminary data.</text>
</comment>
<organism evidence="2 3">
    <name type="scientific">Parelaphostrongylus tenuis</name>
    <name type="common">Meningeal worm</name>
    <dbReference type="NCBI Taxonomy" id="148309"/>
    <lineage>
        <taxon>Eukaryota</taxon>
        <taxon>Metazoa</taxon>
        <taxon>Ecdysozoa</taxon>
        <taxon>Nematoda</taxon>
        <taxon>Chromadorea</taxon>
        <taxon>Rhabditida</taxon>
        <taxon>Rhabditina</taxon>
        <taxon>Rhabditomorpha</taxon>
        <taxon>Strongyloidea</taxon>
        <taxon>Metastrongylidae</taxon>
        <taxon>Parelaphostrongylus</taxon>
    </lineage>
</organism>
<proteinExistence type="predicted"/>
<evidence type="ECO:0000256" key="1">
    <source>
        <dbReference type="SAM" id="MobiDB-lite"/>
    </source>
</evidence>
<accession>A0AAD5LX50</accession>
<reference evidence="2" key="1">
    <citation type="submission" date="2021-06" db="EMBL/GenBank/DDBJ databases">
        <title>Parelaphostrongylus tenuis whole genome reference sequence.</title>
        <authorList>
            <person name="Garwood T.J."/>
            <person name="Larsen P.A."/>
            <person name="Fountain-Jones N.M."/>
            <person name="Garbe J.R."/>
            <person name="Macchietto M.G."/>
            <person name="Kania S.A."/>
            <person name="Gerhold R.W."/>
            <person name="Richards J.E."/>
            <person name="Wolf T.M."/>
        </authorList>
    </citation>
    <scope>NUCLEOTIDE SEQUENCE</scope>
    <source>
        <strain evidence="2">MNPRO001-30</strain>
        <tissue evidence="2">Meninges</tissue>
    </source>
</reference>
<sequence length="55" mass="6414">MLKVYKVYYNTNATRDRDAAATRALPRPSHDTRQTQTRDWRKPWMLATSAAMETA</sequence>
<feature type="compositionally biased region" description="Basic and acidic residues" evidence="1">
    <location>
        <begin position="28"/>
        <end position="42"/>
    </location>
</feature>
<name>A0AAD5LX50_PARTN</name>